<sequence>MKDIGLQLSKSTKLHTVILMKYGEKGKFYTKCKELVETKLFLLVRELLSRLSSKEKPEVTSTTWSLVASGLSAVGNVCRDAHARGRIAADQSWWRDLCGFMGRYSPSASSDASVCLAVHACLGLLANISSHSPALLQTKVDELMRSITALLPCRDEDILERSLAVLRFILASSENSIKIVRQEKLYVYFITALQSPRKSTTVRYALKCLAVCTQDDEDARQAVLQHGGIESLMGFFASEDEVTVGNAALCLSHCVLLENSNPRYLELPGNSNPRELEPLRTRIPVNSNPRKREPTKTRIRENSNPRELEPPRTPKNPN</sequence>
<name>A7S8K6_NEMVE</name>
<dbReference type="eggNOG" id="KOG0548">
    <property type="taxonomic scope" value="Eukaryota"/>
</dbReference>
<feature type="compositionally biased region" description="Basic and acidic residues" evidence="1">
    <location>
        <begin position="290"/>
        <end position="312"/>
    </location>
</feature>
<dbReference type="PANTHER" id="PTHR46540">
    <property type="entry name" value="TETRATRICOPEPTIDE REPEAT PROTEIN 12"/>
    <property type="match status" value="1"/>
</dbReference>
<dbReference type="PANTHER" id="PTHR46540:SF1">
    <property type="entry name" value="TETRATRICOPEPTIDE REPEAT PROTEIN 12"/>
    <property type="match status" value="1"/>
</dbReference>
<dbReference type="STRING" id="45351.A7S8K6"/>
<accession>A7S8K6</accession>
<dbReference type="SUPFAM" id="SSF48371">
    <property type="entry name" value="ARM repeat"/>
    <property type="match status" value="1"/>
</dbReference>
<dbReference type="Gene3D" id="1.25.10.10">
    <property type="entry name" value="Leucine-rich Repeat Variant"/>
    <property type="match status" value="1"/>
</dbReference>
<evidence type="ECO:0000313" key="2">
    <source>
        <dbReference type="EMBL" id="EDO40005.1"/>
    </source>
</evidence>
<dbReference type="PhylomeDB" id="A7S8K6"/>
<organism evidence="2 3">
    <name type="scientific">Nematostella vectensis</name>
    <name type="common">Starlet sea anemone</name>
    <dbReference type="NCBI Taxonomy" id="45351"/>
    <lineage>
        <taxon>Eukaryota</taxon>
        <taxon>Metazoa</taxon>
        <taxon>Cnidaria</taxon>
        <taxon>Anthozoa</taxon>
        <taxon>Hexacorallia</taxon>
        <taxon>Actiniaria</taxon>
        <taxon>Edwardsiidae</taxon>
        <taxon>Nematostella</taxon>
    </lineage>
</organism>
<dbReference type="InParanoid" id="A7S8K6"/>
<reference evidence="2 3" key="1">
    <citation type="journal article" date="2007" name="Science">
        <title>Sea anemone genome reveals ancestral eumetazoan gene repertoire and genomic organization.</title>
        <authorList>
            <person name="Putnam N.H."/>
            <person name="Srivastava M."/>
            <person name="Hellsten U."/>
            <person name="Dirks B."/>
            <person name="Chapman J."/>
            <person name="Salamov A."/>
            <person name="Terry A."/>
            <person name="Shapiro H."/>
            <person name="Lindquist E."/>
            <person name="Kapitonov V.V."/>
            <person name="Jurka J."/>
            <person name="Genikhovich G."/>
            <person name="Grigoriev I.V."/>
            <person name="Lucas S.M."/>
            <person name="Steele R.E."/>
            <person name="Finnerty J.R."/>
            <person name="Technau U."/>
            <person name="Martindale M.Q."/>
            <person name="Rokhsar D.S."/>
        </authorList>
    </citation>
    <scope>NUCLEOTIDE SEQUENCE [LARGE SCALE GENOMIC DNA]</scope>
    <source>
        <strain evidence="3">CH2 X CH6</strain>
    </source>
</reference>
<dbReference type="AlphaFoldDB" id="A7S8K6"/>
<evidence type="ECO:0000313" key="3">
    <source>
        <dbReference type="Proteomes" id="UP000001593"/>
    </source>
</evidence>
<proteinExistence type="predicted"/>
<dbReference type="InterPro" id="IPR043195">
    <property type="entry name" value="TTC12"/>
</dbReference>
<evidence type="ECO:0000256" key="1">
    <source>
        <dbReference type="SAM" id="MobiDB-lite"/>
    </source>
</evidence>
<dbReference type="InterPro" id="IPR016024">
    <property type="entry name" value="ARM-type_fold"/>
</dbReference>
<dbReference type="InterPro" id="IPR011989">
    <property type="entry name" value="ARM-like"/>
</dbReference>
<dbReference type="Proteomes" id="UP000001593">
    <property type="component" value="Unassembled WGS sequence"/>
</dbReference>
<dbReference type="HOGENOM" id="CLU_875229_0_0_1"/>
<dbReference type="EMBL" id="DS469598">
    <property type="protein sequence ID" value="EDO40005.1"/>
    <property type="molecule type" value="Genomic_DNA"/>
</dbReference>
<protein>
    <submittedName>
        <fullName evidence="2">Uncharacterized protein</fullName>
    </submittedName>
</protein>
<keyword evidence="3" id="KW-1185">Reference proteome</keyword>
<gene>
    <name evidence="2" type="ORF">NEMVEDRAFT_v1g208452</name>
</gene>
<feature type="region of interest" description="Disordered" evidence="1">
    <location>
        <begin position="268"/>
        <end position="318"/>
    </location>
</feature>